<dbReference type="GO" id="GO:0003887">
    <property type="term" value="F:DNA-directed DNA polymerase activity"/>
    <property type="evidence" value="ECO:0007669"/>
    <property type="project" value="UniProtKB-EC"/>
</dbReference>
<keyword evidence="5" id="KW-0479">Metal-binding</keyword>
<name>A0ABT0E4F2_9GAMM</name>
<evidence type="ECO:0000256" key="10">
    <source>
        <dbReference type="ARBA" id="ARBA00049244"/>
    </source>
</evidence>
<dbReference type="InterPro" id="IPR045085">
    <property type="entry name" value="HLD_clamp_pol_III_gamma_tau"/>
</dbReference>
<evidence type="ECO:0000256" key="3">
    <source>
        <dbReference type="ARBA" id="ARBA00022695"/>
    </source>
</evidence>
<evidence type="ECO:0000256" key="1">
    <source>
        <dbReference type="ARBA" id="ARBA00006360"/>
    </source>
</evidence>
<keyword evidence="3 11" id="KW-0548">Nucleotidyltransferase</keyword>
<keyword evidence="2 11" id="KW-0808">Transferase</keyword>
<keyword evidence="6 11" id="KW-0547">Nucleotide-binding</keyword>
<keyword evidence="9 11" id="KW-0239">DNA-directed DNA polymerase</keyword>
<comment type="function">
    <text evidence="11">DNA polymerase III is a complex, multichain enzyme responsible for most of the replicative synthesis in bacteria. This DNA polymerase also exhibits 3' to 5' exonuclease activity.</text>
</comment>
<evidence type="ECO:0000256" key="7">
    <source>
        <dbReference type="ARBA" id="ARBA00022833"/>
    </source>
</evidence>
<organism evidence="14 15">
    <name type="scientific">Alcanivorax quisquiliarum</name>
    <dbReference type="NCBI Taxonomy" id="2933565"/>
    <lineage>
        <taxon>Bacteria</taxon>
        <taxon>Pseudomonadati</taxon>
        <taxon>Pseudomonadota</taxon>
        <taxon>Gammaproteobacteria</taxon>
        <taxon>Oceanospirillales</taxon>
        <taxon>Alcanivoracaceae</taxon>
        <taxon>Alcanivorax</taxon>
    </lineage>
</organism>
<dbReference type="InterPro" id="IPR027417">
    <property type="entry name" value="P-loop_NTPase"/>
</dbReference>
<comment type="similarity">
    <text evidence="1 11">Belongs to the DnaX/STICHEL family.</text>
</comment>
<dbReference type="Gene3D" id="1.10.8.60">
    <property type="match status" value="1"/>
</dbReference>
<dbReference type="InterPro" id="IPR003593">
    <property type="entry name" value="AAA+_ATPase"/>
</dbReference>
<dbReference type="RefSeq" id="WP_246948149.1">
    <property type="nucleotide sequence ID" value="NZ_JALKII010000001.1"/>
</dbReference>
<dbReference type="EMBL" id="JALKII010000001">
    <property type="protein sequence ID" value="MCK0536643.1"/>
    <property type="molecule type" value="Genomic_DNA"/>
</dbReference>
<dbReference type="InterPro" id="IPR012763">
    <property type="entry name" value="DNA_pol_III_sug/sutau_N"/>
</dbReference>
<dbReference type="NCBIfam" id="TIGR02397">
    <property type="entry name" value="dnaX_nterm"/>
    <property type="match status" value="1"/>
</dbReference>
<dbReference type="Proteomes" id="UP001165524">
    <property type="component" value="Unassembled WGS sequence"/>
</dbReference>
<feature type="compositionally biased region" description="Low complexity" evidence="12">
    <location>
        <begin position="500"/>
        <end position="521"/>
    </location>
</feature>
<dbReference type="Pfam" id="PF12169">
    <property type="entry name" value="DNA_pol3_gamma3"/>
    <property type="match status" value="1"/>
</dbReference>
<dbReference type="PANTHER" id="PTHR11669">
    <property type="entry name" value="REPLICATION FACTOR C / DNA POLYMERASE III GAMMA-TAU SUBUNIT"/>
    <property type="match status" value="1"/>
</dbReference>
<evidence type="ECO:0000313" key="15">
    <source>
        <dbReference type="Proteomes" id="UP001165524"/>
    </source>
</evidence>
<dbReference type="Gene3D" id="1.20.272.10">
    <property type="match status" value="1"/>
</dbReference>
<dbReference type="InterPro" id="IPR022754">
    <property type="entry name" value="DNA_pol_III_gamma-3"/>
</dbReference>
<evidence type="ECO:0000256" key="8">
    <source>
        <dbReference type="ARBA" id="ARBA00022840"/>
    </source>
</evidence>
<dbReference type="Pfam" id="PF12170">
    <property type="entry name" value="DNA_pol3_tau_5"/>
    <property type="match status" value="1"/>
</dbReference>
<dbReference type="InterPro" id="IPR021029">
    <property type="entry name" value="DNA_pol_III_tau_dom-5"/>
</dbReference>
<feature type="compositionally biased region" description="Low complexity" evidence="12">
    <location>
        <begin position="417"/>
        <end position="434"/>
    </location>
</feature>
<dbReference type="PANTHER" id="PTHR11669:SF0">
    <property type="entry name" value="PROTEIN STICHEL-LIKE 2"/>
    <property type="match status" value="1"/>
</dbReference>
<dbReference type="Pfam" id="PF22608">
    <property type="entry name" value="DNAX_ATPase_lid"/>
    <property type="match status" value="1"/>
</dbReference>
<feature type="compositionally biased region" description="Basic and acidic residues" evidence="12">
    <location>
        <begin position="479"/>
        <end position="493"/>
    </location>
</feature>
<evidence type="ECO:0000256" key="11">
    <source>
        <dbReference type="RuleBase" id="RU364063"/>
    </source>
</evidence>
<evidence type="ECO:0000256" key="4">
    <source>
        <dbReference type="ARBA" id="ARBA00022705"/>
    </source>
</evidence>
<comment type="subunit">
    <text evidence="11">DNA polymerase III contains a core (composed of alpha, epsilon and theta chains) that associates with a tau subunit. This core dimerizes to form the POLIII' complex. PolIII' associates with the gamma complex (composed of gamma, delta, delta', psi and chi chains) and with the beta chain to form the complete DNA polymerase III complex.</text>
</comment>
<dbReference type="InterPro" id="IPR008921">
    <property type="entry name" value="DNA_pol3_clamp-load_cplx_C"/>
</dbReference>
<protein>
    <recommendedName>
        <fullName evidence="11">DNA polymerase III subunit gamma/tau</fullName>
        <ecNumber evidence="11">2.7.7.7</ecNumber>
    </recommendedName>
</protein>
<dbReference type="Gene3D" id="3.40.50.300">
    <property type="entry name" value="P-loop containing nucleotide triphosphate hydrolases"/>
    <property type="match status" value="1"/>
</dbReference>
<evidence type="ECO:0000256" key="2">
    <source>
        <dbReference type="ARBA" id="ARBA00022679"/>
    </source>
</evidence>
<evidence type="ECO:0000259" key="13">
    <source>
        <dbReference type="SMART" id="SM00382"/>
    </source>
</evidence>
<reference evidence="14" key="1">
    <citation type="submission" date="2022-04" db="EMBL/GenBank/DDBJ databases">
        <title>Alcanivorax sp. CY1518 draft genome sequence.</title>
        <authorList>
            <person name="Zhao G."/>
            <person name="An M."/>
        </authorList>
    </citation>
    <scope>NUCLEOTIDE SEQUENCE</scope>
    <source>
        <strain evidence="14">CY1518</strain>
    </source>
</reference>
<dbReference type="Pfam" id="PF13177">
    <property type="entry name" value="DNA_pol3_delta2"/>
    <property type="match status" value="1"/>
</dbReference>
<feature type="compositionally biased region" description="Pro residues" evidence="12">
    <location>
        <begin position="386"/>
        <end position="396"/>
    </location>
</feature>
<feature type="region of interest" description="Disordered" evidence="12">
    <location>
        <begin position="383"/>
        <end position="526"/>
    </location>
</feature>
<comment type="caution">
    <text evidence="14">The sequence shown here is derived from an EMBL/GenBank/DDBJ whole genome shotgun (WGS) entry which is preliminary data.</text>
</comment>
<evidence type="ECO:0000256" key="12">
    <source>
        <dbReference type="SAM" id="MobiDB-lite"/>
    </source>
</evidence>
<evidence type="ECO:0000256" key="9">
    <source>
        <dbReference type="ARBA" id="ARBA00022932"/>
    </source>
</evidence>
<keyword evidence="7" id="KW-0862">Zinc</keyword>
<dbReference type="InterPro" id="IPR050238">
    <property type="entry name" value="DNA_Rep/Repair_Clamp_Loader"/>
</dbReference>
<gene>
    <name evidence="11 14" type="primary">dnaX</name>
    <name evidence="14" type="ORF">MU846_02880</name>
</gene>
<evidence type="ECO:0000256" key="5">
    <source>
        <dbReference type="ARBA" id="ARBA00022723"/>
    </source>
</evidence>
<evidence type="ECO:0000313" key="14">
    <source>
        <dbReference type="EMBL" id="MCK0536643.1"/>
    </source>
</evidence>
<dbReference type="CDD" id="cd18137">
    <property type="entry name" value="HLD_clamp_pol_III_gamma_tau"/>
    <property type="match status" value="1"/>
</dbReference>
<evidence type="ECO:0000256" key="6">
    <source>
        <dbReference type="ARBA" id="ARBA00022741"/>
    </source>
</evidence>
<keyword evidence="15" id="KW-1185">Reference proteome</keyword>
<comment type="catalytic activity">
    <reaction evidence="10 11">
        <text>DNA(n) + a 2'-deoxyribonucleoside 5'-triphosphate = DNA(n+1) + diphosphate</text>
        <dbReference type="Rhea" id="RHEA:22508"/>
        <dbReference type="Rhea" id="RHEA-COMP:17339"/>
        <dbReference type="Rhea" id="RHEA-COMP:17340"/>
        <dbReference type="ChEBI" id="CHEBI:33019"/>
        <dbReference type="ChEBI" id="CHEBI:61560"/>
        <dbReference type="ChEBI" id="CHEBI:173112"/>
        <dbReference type="EC" id="2.7.7.7"/>
    </reaction>
</comment>
<feature type="domain" description="AAA+ ATPase" evidence="13">
    <location>
        <begin position="37"/>
        <end position="178"/>
    </location>
</feature>
<dbReference type="SMART" id="SM00382">
    <property type="entry name" value="AAA"/>
    <property type="match status" value="1"/>
</dbReference>
<sequence length="659" mass="71310">MNYQVLARKYRPRTFAELVGQEHVSKALTHALDQDRLHHAYLFTGTRGCGKTTIARILAKCLNCEQGVSSQPCGVCDSCQEIAEGRFVDLIEVDAASRTKVEDTRELLDNVQYAPTRGRYKVYLIDEVHMLSTHSFNALLKTLEEPPPHVKFLLATTDPQKLPVTILSRCLQFNLKGLPADRIASHLKLLLEREMIRFEDGALMQLGRAARGSMRDALSLADQAIAFSGEHLTESQVGSMLGTVDRAHVLVLLRALAEADPAALLAALDQVAEHSPDELSLLDELITMLHRLAVAQIVPQRESEASLTELAGAFQAEQLQLFYDVAVRGRRDLPEVPDARAGLEMILLRMLVFRPDGVIAGGPAPVKKPSEPAPVHSAPVLAAAPRPAPDSAPTAPPRSYAPGMPEQAPTPELAHGLAPEPKSELAPESAPAPTSEREPESPPEPSQPMPSLSEQLAASQRPAATSGDATPQSALKAGESSRPEPRPESRFEPEPPAPATPAHTASAEAAPARPAPAATAQPDERELADPAAWWASLVERLPVEGVVRNLARNCVLVSRSEGRWQLAMRAGYEVLAGRERLQALEEGLGSYLGHSVSVSLQVDDTASDTPDELAARRRQQQLDQAKAALSEDATVRLLLETFNGRLDEHSIEPPETEGH</sequence>
<keyword evidence="4 11" id="KW-0235">DNA replication</keyword>
<dbReference type="Gene3D" id="3.30.300.150">
    <property type="entry name" value="DNA polymerase III, tau subunit, domain V"/>
    <property type="match status" value="1"/>
</dbReference>
<dbReference type="EC" id="2.7.7.7" evidence="11"/>
<keyword evidence="8 11" id="KW-0067">ATP-binding</keyword>
<dbReference type="SUPFAM" id="SSF52540">
    <property type="entry name" value="P-loop containing nucleoside triphosphate hydrolases"/>
    <property type="match status" value="1"/>
</dbReference>
<dbReference type="CDD" id="cd00009">
    <property type="entry name" value="AAA"/>
    <property type="match status" value="1"/>
</dbReference>
<proteinExistence type="inferred from homology"/>
<dbReference type="SUPFAM" id="SSF48019">
    <property type="entry name" value="post-AAA+ oligomerization domain-like"/>
    <property type="match status" value="1"/>
</dbReference>
<dbReference type="NCBIfam" id="NF005942">
    <property type="entry name" value="PRK07994.1"/>
    <property type="match status" value="1"/>
</dbReference>
<dbReference type="InterPro" id="IPR038249">
    <property type="entry name" value="PolIII_tau_V_sf"/>
</dbReference>
<accession>A0ABT0E4F2</accession>